<keyword evidence="2" id="KW-1185">Reference proteome</keyword>
<evidence type="ECO:0000313" key="2">
    <source>
        <dbReference type="Proteomes" id="UP000501570"/>
    </source>
</evidence>
<evidence type="ECO:0000313" key="1">
    <source>
        <dbReference type="EMBL" id="QIY92659.1"/>
    </source>
</evidence>
<dbReference type="InterPro" id="IPR026350">
    <property type="entry name" value="GxxExxY"/>
</dbReference>
<dbReference type="Proteomes" id="UP000501570">
    <property type="component" value="Chromosome"/>
</dbReference>
<gene>
    <name evidence="1" type="ORF">FOB44_04240</name>
</gene>
<organism evidence="1 2">
    <name type="scientific">Chryseobacterium gallinarum</name>
    <dbReference type="NCBI Taxonomy" id="1324352"/>
    <lineage>
        <taxon>Bacteria</taxon>
        <taxon>Pseudomonadati</taxon>
        <taxon>Bacteroidota</taxon>
        <taxon>Flavobacteriia</taxon>
        <taxon>Flavobacteriales</taxon>
        <taxon>Weeksellaceae</taxon>
        <taxon>Chryseobacterium group</taxon>
        <taxon>Chryseobacterium</taxon>
    </lineage>
</organism>
<dbReference type="NCBIfam" id="TIGR04256">
    <property type="entry name" value="GxxExxY"/>
    <property type="match status" value="1"/>
</dbReference>
<proteinExistence type="predicted"/>
<name>A0ABX6KX07_CHRGL</name>
<dbReference type="EMBL" id="CP050995">
    <property type="protein sequence ID" value="QIY92659.1"/>
    <property type="molecule type" value="Genomic_DNA"/>
</dbReference>
<accession>A0ABX6KX07</accession>
<dbReference type="Pfam" id="PF13366">
    <property type="entry name" value="PDDEXK_3"/>
    <property type="match status" value="1"/>
</dbReference>
<reference evidence="1 2" key="1">
    <citation type="submission" date="2019-09" db="EMBL/GenBank/DDBJ databases">
        <title>FDA dAtabase for Regulatory Grade micrObial Sequences (FDA-ARGOS): Supporting development and validation of Infectious Disease Dx tests.</title>
        <authorList>
            <person name="Sciortino C."/>
            <person name="Tallon L."/>
            <person name="Sadzewicz L."/>
            <person name="Vavikolanu K."/>
            <person name="Mehta A."/>
            <person name="Aluvathingal J."/>
            <person name="Nadendla S."/>
            <person name="Nandy P."/>
            <person name="Geyer C."/>
            <person name="Yan Y."/>
            <person name="Sichtig H."/>
        </authorList>
    </citation>
    <scope>NUCLEOTIDE SEQUENCE [LARGE SCALE GENOMIC DNA]</scope>
    <source>
        <strain evidence="1 2">FDAARGOS_636</strain>
    </source>
</reference>
<sequence>MSSIHKAQLLTYLKMTGCKLGLLLNFQSNVFKMESRELSIIYN</sequence>
<protein>
    <submittedName>
        <fullName evidence="1">GxxExxY protein</fullName>
    </submittedName>
</protein>